<evidence type="ECO:0000256" key="5">
    <source>
        <dbReference type="ARBA" id="ARBA00023029"/>
    </source>
</evidence>
<dbReference type="InterPro" id="IPR028612">
    <property type="entry name" value="Topoisom_1_IA"/>
</dbReference>
<dbReference type="EC" id="5.6.2.1" evidence="8"/>
<feature type="site" description="Interaction with DNA" evidence="8">
    <location>
        <position position="43"/>
    </location>
</feature>
<feature type="site" description="Interaction with DNA" evidence="8">
    <location>
        <position position="166"/>
    </location>
</feature>
<dbReference type="GO" id="GO:0046872">
    <property type="term" value="F:metal ion binding"/>
    <property type="evidence" value="ECO:0007669"/>
    <property type="project" value="UniProtKB-KW"/>
</dbReference>
<dbReference type="InterPro" id="IPR034149">
    <property type="entry name" value="TOPRIM_TopoI"/>
</dbReference>
<comment type="subunit">
    <text evidence="8">Monomer.</text>
</comment>
<evidence type="ECO:0000256" key="2">
    <source>
        <dbReference type="ARBA" id="ARBA00009446"/>
    </source>
</evidence>
<dbReference type="PANTHER" id="PTHR42785">
    <property type="entry name" value="DNA TOPOISOMERASE, TYPE IA, CORE"/>
    <property type="match status" value="1"/>
</dbReference>
<evidence type="ECO:0000256" key="4">
    <source>
        <dbReference type="ARBA" id="ARBA00022842"/>
    </source>
</evidence>
<feature type="site" description="Interaction with DNA" evidence="8">
    <location>
        <position position="528"/>
    </location>
</feature>
<accession>A0A5K7X7E3</accession>
<feature type="compositionally biased region" description="Basic residues" evidence="9">
    <location>
        <begin position="862"/>
        <end position="906"/>
    </location>
</feature>
<keyword evidence="13" id="KW-1185">Reference proteome</keyword>
<organism evidence="12 13">
    <name type="scientific">Lacipirellula parvula</name>
    <dbReference type="NCBI Taxonomy" id="2650471"/>
    <lineage>
        <taxon>Bacteria</taxon>
        <taxon>Pseudomonadati</taxon>
        <taxon>Planctomycetota</taxon>
        <taxon>Planctomycetia</taxon>
        <taxon>Pirellulales</taxon>
        <taxon>Lacipirellulaceae</taxon>
        <taxon>Lacipirellula</taxon>
    </lineage>
</organism>
<keyword evidence="7 8" id="KW-0413">Isomerase</keyword>
<feature type="domain" description="Topo IA-type catalytic" evidence="11">
    <location>
        <begin position="152"/>
        <end position="598"/>
    </location>
</feature>
<dbReference type="GO" id="GO:0003917">
    <property type="term" value="F:DNA topoisomerase type I (single strand cut, ATP-independent) activity"/>
    <property type="evidence" value="ECO:0007669"/>
    <property type="project" value="UniProtKB-UniRule"/>
</dbReference>
<evidence type="ECO:0000259" key="10">
    <source>
        <dbReference type="PROSITE" id="PS50880"/>
    </source>
</evidence>
<dbReference type="InterPro" id="IPR025589">
    <property type="entry name" value="Toprim_C_rpt"/>
</dbReference>
<dbReference type="Gene3D" id="1.10.460.10">
    <property type="entry name" value="Topoisomerase I, domain 2"/>
    <property type="match status" value="1"/>
</dbReference>
<dbReference type="PANTHER" id="PTHR42785:SF1">
    <property type="entry name" value="DNA TOPOISOMERASE"/>
    <property type="match status" value="1"/>
</dbReference>
<dbReference type="InterPro" id="IPR006171">
    <property type="entry name" value="TOPRIM_dom"/>
</dbReference>
<dbReference type="PROSITE" id="PS50880">
    <property type="entry name" value="TOPRIM"/>
    <property type="match status" value="1"/>
</dbReference>
<dbReference type="InterPro" id="IPR013824">
    <property type="entry name" value="Topo_IA_cen_sub1"/>
</dbReference>
<dbReference type="NCBIfam" id="TIGR01051">
    <property type="entry name" value="topA_bact"/>
    <property type="match status" value="1"/>
</dbReference>
<feature type="active site" description="O-(5'-phospho-DNA)-tyrosine intermediate" evidence="8">
    <location>
        <position position="331"/>
    </location>
</feature>
<comment type="catalytic activity">
    <reaction evidence="1 8">
        <text>ATP-independent breakage of single-stranded DNA, followed by passage and rejoining.</text>
        <dbReference type="EC" id="5.6.2.1"/>
    </reaction>
</comment>
<dbReference type="InterPro" id="IPR003601">
    <property type="entry name" value="Topo_IA_2"/>
</dbReference>
<dbReference type="EMBL" id="AP021861">
    <property type="protein sequence ID" value="BBO32654.1"/>
    <property type="molecule type" value="Genomic_DNA"/>
</dbReference>
<keyword evidence="6 8" id="KW-0238">DNA-binding</keyword>
<keyword evidence="4" id="KW-0460">Magnesium</keyword>
<evidence type="ECO:0000256" key="1">
    <source>
        <dbReference type="ARBA" id="ARBA00000213"/>
    </source>
</evidence>
<feature type="region of interest" description="Disordered" evidence="9">
    <location>
        <begin position="857"/>
        <end position="918"/>
    </location>
</feature>
<comment type="similarity">
    <text evidence="2 8">Belongs to the type IA topoisomerase family.</text>
</comment>
<evidence type="ECO:0000256" key="3">
    <source>
        <dbReference type="ARBA" id="ARBA00022723"/>
    </source>
</evidence>
<dbReference type="PROSITE" id="PS52039">
    <property type="entry name" value="TOPO_IA_2"/>
    <property type="match status" value="1"/>
</dbReference>
<sequence length="918" mass="101030">MAKKSSTSESAGQALVIVESPAKARTIGKYLGKNFRVEASIGHVRDLPQGAKQVPAEYKKESWANLGVNVTDGFTPIYVIPPGKTKQIKLLKDQLKGVNALYLATDEDREGEAISWHLLEILKPKVPVHRLVFHEITKDAIQAAIESPRQVDEGLVRAQETRRILDRLYGYEVSPLLWRKVRPKLSAGRVQSVAVRLIVERERERMAFVSATWWDLLGSFAKADKQSLEATMVSVDGRRIPVGKDFDSSTGKLKNPEMMLLDGPAAAALAEKIRSGKFRVASIEDKPYSSKPSPPFTTSTLQQEANRKLGFTARRTMQVAQSLYENGHITYMRTDSTNLASVAIESARDLVDKNYGGEFLPAEPRIYRSKVKNAQEAHEAIRPAGHPFELPDTMRPQLGVDEFRIFEMIWKRTIASQMADARGRRISITIEGEGCVFQVSGKTIDFPGYLRAYVEGSDDPSAELADQEKVLPSVEVGELLTCTALDAKEHTTQAPGRFSEASLTKALEERGIGRPSTYASIIDTILARNYVFKKQNALVPTWVAFSVVQLLEDHLSSLVDYQFTAQMEDDLDAISRGEQESVSYLDKFYYGNGAPGLKKQLENKIDEIDPARIGRILIGTPEGQAPVFVRVGRYSPFVEQGERTGSLPEETPPDEVTLEMALKLLDQAAQGDEPLGMCPETNKPVYLKTGRFGPYIQRGTPEDEEKPQNASLLKGMSPADIDLETALKLLTLPRNLGEHPTLNQPIMAFNGRFGPYVKCGDETRSLPADVSPLDVTMEQAVALLAEPKTRGRGAAAKKEPLRTFEKPSPVTEKPIQVLDGRYGPYITDGETNLSLRKGMTVEELTFDEAISMLAEKAAMGPPKKKAAKKKAAPKKAAAKKATPKKGVTKKPAAKKAAKKTTKKTAKKAAVEDGADGDD</sequence>
<feature type="site" description="Interaction with DNA" evidence="8">
    <location>
        <position position="171"/>
    </location>
</feature>
<keyword evidence="3" id="KW-0479">Metal-binding</keyword>
<dbReference type="SMART" id="SM00436">
    <property type="entry name" value="TOP1Bc"/>
    <property type="match status" value="1"/>
</dbReference>
<keyword evidence="5 8" id="KW-0799">Topoisomerase</keyword>
<name>A0A5K7X7E3_9BACT</name>
<dbReference type="KEGG" id="lpav:PLANPX_2266"/>
<dbReference type="InterPro" id="IPR003602">
    <property type="entry name" value="Topo_IA_DNA-bd_dom"/>
</dbReference>
<dbReference type="AlphaFoldDB" id="A0A5K7X7E3"/>
<dbReference type="Pfam" id="PF13368">
    <property type="entry name" value="Toprim_C_rpt"/>
    <property type="match status" value="3"/>
</dbReference>
<dbReference type="CDD" id="cd03363">
    <property type="entry name" value="TOPRIM_TopoIA_TopoI"/>
    <property type="match status" value="1"/>
</dbReference>
<dbReference type="HAMAP" id="MF_00952">
    <property type="entry name" value="Topoisom_1_prok"/>
    <property type="match status" value="1"/>
</dbReference>
<feature type="region of interest" description="Interaction with DNA" evidence="8">
    <location>
        <begin position="186"/>
        <end position="191"/>
    </location>
</feature>
<comment type="function">
    <text evidence="8">Releases the supercoiling and torsional tension of DNA, which is introduced during the DNA replication and transcription, by transiently cleaving and rejoining one strand of the DNA duplex. Introduces a single-strand break via transesterification at a target site in duplex DNA. The scissile phosphodiester is attacked by the catalytic tyrosine of the enzyme, resulting in the formation of a DNA-(5'-phosphotyrosyl)-enzyme intermediate and the expulsion of a 3'-OH DNA strand. The free DNA strand then undergoes passage around the unbroken strand, thus removing DNA supercoils. Finally, in the religation step, the DNA 3'-OH attacks the covalent intermediate to expel the active-site tyrosine and restore the DNA phosphodiester backbone.</text>
</comment>
<dbReference type="Gene3D" id="1.10.290.10">
    <property type="entry name" value="Topoisomerase I, domain 4"/>
    <property type="match status" value="1"/>
</dbReference>
<dbReference type="InterPro" id="IPR023406">
    <property type="entry name" value="Topo_IA_AS"/>
</dbReference>
<evidence type="ECO:0000259" key="11">
    <source>
        <dbReference type="PROSITE" id="PS52039"/>
    </source>
</evidence>
<dbReference type="PROSITE" id="PS00396">
    <property type="entry name" value="TOPO_IA_1"/>
    <property type="match status" value="1"/>
</dbReference>
<feature type="site" description="Interaction with DNA" evidence="8">
    <location>
        <position position="333"/>
    </location>
</feature>
<dbReference type="Proteomes" id="UP000326837">
    <property type="component" value="Chromosome"/>
</dbReference>
<dbReference type="InterPro" id="IPR013497">
    <property type="entry name" value="Topo_IA_cen"/>
</dbReference>
<dbReference type="Pfam" id="PF01131">
    <property type="entry name" value="Topoisom_bac"/>
    <property type="match status" value="1"/>
</dbReference>
<evidence type="ECO:0000256" key="8">
    <source>
        <dbReference type="HAMAP-Rule" id="MF_00952"/>
    </source>
</evidence>
<evidence type="ECO:0000256" key="9">
    <source>
        <dbReference type="SAM" id="MobiDB-lite"/>
    </source>
</evidence>
<dbReference type="InterPro" id="IPR000380">
    <property type="entry name" value="Topo_IA"/>
</dbReference>
<feature type="site" description="Interaction with DNA" evidence="8">
    <location>
        <position position="178"/>
    </location>
</feature>
<feature type="site" description="Interaction with DNA" evidence="8">
    <location>
        <position position="163"/>
    </location>
</feature>
<evidence type="ECO:0000256" key="7">
    <source>
        <dbReference type="ARBA" id="ARBA00023235"/>
    </source>
</evidence>
<dbReference type="Gene3D" id="2.70.20.10">
    <property type="entry name" value="Topoisomerase I, domain 3"/>
    <property type="match status" value="1"/>
</dbReference>
<proteinExistence type="inferred from homology"/>
<evidence type="ECO:0000313" key="13">
    <source>
        <dbReference type="Proteomes" id="UP000326837"/>
    </source>
</evidence>
<evidence type="ECO:0000313" key="12">
    <source>
        <dbReference type="EMBL" id="BBO32654.1"/>
    </source>
</evidence>
<dbReference type="SMART" id="SM00493">
    <property type="entry name" value="TOPRIM"/>
    <property type="match status" value="1"/>
</dbReference>
<dbReference type="SUPFAM" id="SSF56712">
    <property type="entry name" value="Prokaryotic type I DNA topoisomerase"/>
    <property type="match status" value="1"/>
</dbReference>
<dbReference type="CDD" id="cd00186">
    <property type="entry name" value="TOP1Ac"/>
    <property type="match status" value="1"/>
</dbReference>
<dbReference type="Gene3D" id="3.40.50.140">
    <property type="match status" value="1"/>
</dbReference>
<feature type="site" description="Interaction with DNA" evidence="8">
    <location>
        <position position="162"/>
    </location>
</feature>
<dbReference type="GO" id="GO:0003677">
    <property type="term" value="F:DNA binding"/>
    <property type="evidence" value="ECO:0007669"/>
    <property type="project" value="UniProtKB-KW"/>
</dbReference>
<dbReference type="GO" id="GO:0006265">
    <property type="term" value="P:DNA topological change"/>
    <property type="evidence" value="ECO:0007669"/>
    <property type="project" value="UniProtKB-UniRule"/>
</dbReference>
<dbReference type="PRINTS" id="PR00417">
    <property type="entry name" value="PRTPISMRASEI"/>
</dbReference>
<dbReference type="InterPro" id="IPR005733">
    <property type="entry name" value="TopoI_bac-type"/>
</dbReference>
<dbReference type="InterPro" id="IPR023405">
    <property type="entry name" value="Topo_IA_core_domain"/>
</dbReference>
<dbReference type="InterPro" id="IPR013825">
    <property type="entry name" value="Topo_IA_cen_sub2"/>
</dbReference>
<dbReference type="Pfam" id="PF01751">
    <property type="entry name" value="Toprim"/>
    <property type="match status" value="1"/>
</dbReference>
<reference evidence="13" key="1">
    <citation type="submission" date="2019-10" db="EMBL/GenBank/DDBJ databases">
        <title>Lacipirellula parvula gen. nov., sp. nov., representing a lineage of planctomycetes widespread in freshwater anoxic habitats, and description of the family Lacipirellulaceae.</title>
        <authorList>
            <person name="Dedysh S.N."/>
            <person name="Kulichevskaya I.S."/>
            <person name="Beletsky A.V."/>
            <person name="Rakitin A.L."/>
            <person name="Mardanov A.V."/>
            <person name="Ivanova A.A."/>
            <person name="Saltykova V.X."/>
            <person name="Rijpstra W.I.C."/>
            <person name="Sinninghe Damste J.S."/>
            <person name="Ravin N.V."/>
        </authorList>
    </citation>
    <scope>NUCLEOTIDE SEQUENCE [LARGE SCALE GENOMIC DNA]</scope>
    <source>
        <strain evidence="13">PX69</strain>
    </source>
</reference>
<feature type="domain" description="Toprim" evidence="10">
    <location>
        <begin position="13"/>
        <end position="137"/>
    </location>
</feature>
<protein>
    <recommendedName>
        <fullName evidence="8">DNA topoisomerase 1</fullName>
        <ecNumber evidence="8">5.6.2.1</ecNumber>
    </recommendedName>
    <alternativeName>
        <fullName evidence="8">DNA topoisomerase I</fullName>
    </alternativeName>
</protein>
<dbReference type="SMART" id="SM00437">
    <property type="entry name" value="TOP1Ac"/>
    <property type="match status" value="1"/>
</dbReference>
<gene>
    <name evidence="8" type="primary">topA</name>
    <name evidence="12" type="ORF">PLANPX_2266</name>
</gene>
<dbReference type="RefSeq" id="WP_152098581.1">
    <property type="nucleotide sequence ID" value="NZ_AP021861.1"/>
</dbReference>
<dbReference type="InterPro" id="IPR013826">
    <property type="entry name" value="Topo_IA_cen_sub3"/>
</dbReference>
<evidence type="ECO:0000256" key="6">
    <source>
        <dbReference type="ARBA" id="ARBA00023125"/>
    </source>
</evidence>